<accession>A0A5B0QMJ2</accession>
<evidence type="ECO:0000313" key="3">
    <source>
        <dbReference type="Proteomes" id="UP000325313"/>
    </source>
</evidence>
<feature type="compositionally biased region" description="Polar residues" evidence="1">
    <location>
        <begin position="271"/>
        <end position="288"/>
    </location>
</feature>
<reference evidence="2 3" key="1">
    <citation type="submission" date="2019-05" db="EMBL/GenBank/DDBJ databases">
        <title>Emergence of the Ug99 lineage of the wheat stem rust pathogen through somatic hybridization.</title>
        <authorList>
            <person name="Li F."/>
            <person name="Upadhyaya N.M."/>
            <person name="Sperschneider J."/>
            <person name="Matny O."/>
            <person name="Nguyen-Phuc H."/>
            <person name="Mago R."/>
            <person name="Raley C."/>
            <person name="Miller M.E."/>
            <person name="Silverstein K.A.T."/>
            <person name="Henningsen E."/>
            <person name="Hirsch C.D."/>
            <person name="Visser B."/>
            <person name="Pretorius Z.A."/>
            <person name="Steffenson B.J."/>
            <person name="Schwessinger B."/>
            <person name="Dodds P.N."/>
            <person name="Figueroa M."/>
        </authorList>
    </citation>
    <scope>NUCLEOTIDE SEQUENCE [LARGE SCALE GENOMIC DNA]</scope>
    <source>
        <strain evidence="2 3">Ug99</strain>
    </source>
</reference>
<protein>
    <submittedName>
        <fullName evidence="2">Uncharacterized protein</fullName>
    </submittedName>
</protein>
<organism evidence="2 3">
    <name type="scientific">Puccinia graminis f. sp. tritici</name>
    <dbReference type="NCBI Taxonomy" id="56615"/>
    <lineage>
        <taxon>Eukaryota</taxon>
        <taxon>Fungi</taxon>
        <taxon>Dikarya</taxon>
        <taxon>Basidiomycota</taxon>
        <taxon>Pucciniomycotina</taxon>
        <taxon>Pucciniomycetes</taxon>
        <taxon>Pucciniales</taxon>
        <taxon>Pucciniaceae</taxon>
        <taxon>Puccinia</taxon>
    </lineage>
</organism>
<sequence>MSGNTTLNVSRVLCEETQSPQRDAQPSKSLMFKAPRVAAIVLDYVLYIELGKNRQLSMRHGLSPIKWEKIVPHPRPPPFQADIVSFTWPRFQSEAIIHVAAKCNDLRAFLIKNHEEGSLVWMANIKNHPDYGVAVRINGPLDFLNFSNAAYDAFPATVAFKITMDNPSRRAYEEAMRAHFEHHRRLAEAIKNIKSHATVTSPGYYTVVHPSNHQQLMEFQASHLDEWAEAIVQNLPGVCPRMPPSTDHFIWIDGRKRGAHNATASEAPPSKRNTGPDFTTPPNRAVTGSSGGPDGSNASNTDEIEVIPISSGTTTQTRRNSTQPTRAVAADPNSPTLPASPEMEGHHMETYLHVAHIPKDDKLTRARLLTHGIVHLTFFRSSSEAELLGLGFPIGIARLLIEGAARLERYDHNMPVYYGGMSPSPSPLI</sequence>
<evidence type="ECO:0000313" key="2">
    <source>
        <dbReference type="EMBL" id="KAA1114205.1"/>
    </source>
</evidence>
<feature type="compositionally biased region" description="Polar residues" evidence="1">
    <location>
        <begin position="310"/>
        <end position="325"/>
    </location>
</feature>
<feature type="region of interest" description="Disordered" evidence="1">
    <location>
        <begin position="259"/>
        <end position="335"/>
    </location>
</feature>
<name>A0A5B0QMJ2_PUCGR</name>
<gene>
    <name evidence="2" type="ORF">PGTUg99_029408</name>
</gene>
<evidence type="ECO:0000256" key="1">
    <source>
        <dbReference type="SAM" id="MobiDB-lite"/>
    </source>
</evidence>
<dbReference type="Proteomes" id="UP000325313">
    <property type="component" value="Unassembled WGS sequence"/>
</dbReference>
<comment type="caution">
    <text evidence="2">The sequence shown here is derived from an EMBL/GenBank/DDBJ whole genome shotgun (WGS) entry which is preliminary data.</text>
</comment>
<proteinExistence type="predicted"/>
<dbReference type="EMBL" id="VDEP01000273">
    <property type="protein sequence ID" value="KAA1114205.1"/>
    <property type="molecule type" value="Genomic_DNA"/>
</dbReference>
<dbReference type="AlphaFoldDB" id="A0A5B0QMJ2"/>